<evidence type="ECO:0000256" key="1">
    <source>
        <dbReference type="ARBA" id="ARBA00004123"/>
    </source>
</evidence>
<feature type="compositionally biased region" description="Basic residues" evidence="3">
    <location>
        <begin position="355"/>
        <end position="368"/>
    </location>
</feature>
<dbReference type="GO" id="GO:0005634">
    <property type="term" value="C:nucleus"/>
    <property type="evidence" value="ECO:0007669"/>
    <property type="project" value="UniProtKB-SubCell"/>
</dbReference>
<feature type="region of interest" description="Disordered" evidence="3">
    <location>
        <begin position="1412"/>
        <end position="1465"/>
    </location>
</feature>
<dbReference type="GO" id="GO:0043484">
    <property type="term" value="P:regulation of RNA splicing"/>
    <property type="evidence" value="ECO:0007669"/>
    <property type="project" value="TreeGrafter"/>
</dbReference>
<evidence type="ECO:0000313" key="5">
    <source>
        <dbReference type="EMBL" id="ELK01262.1"/>
    </source>
</evidence>
<feature type="compositionally biased region" description="Basic and acidic residues" evidence="3">
    <location>
        <begin position="607"/>
        <end position="618"/>
    </location>
</feature>
<gene>
    <name evidence="5" type="ORF">PAL_GLEAN10020960</name>
</gene>
<feature type="compositionally biased region" description="Acidic residues" evidence="3">
    <location>
        <begin position="1959"/>
        <end position="1976"/>
    </location>
</feature>
<dbReference type="EMBL" id="KB031153">
    <property type="protein sequence ID" value="ELK01262.1"/>
    <property type="molecule type" value="Genomic_DNA"/>
</dbReference>
<feature type="compositionally biased region" description="Basic and acidic residues" evidence="3">
    <location>
        <begin position="1253"/>
        <end position="1262"/>
    </location>
</feature>
<dbReference type="InterPro" id="IPR036034">
    <property type="entry name" value="PDZ_sf"/>
</dbReference>
<dbReference type="GO" id="GO:0043034">
    <property type="term" value="C:costamere"/>
    <property type="evidence" value="ECO:0007669"/>
    <property type="project" value="TreeGrafter"/>
</dbReference>
<accession>L5JQP0</accession>
<evidence type="ECO:0000256" key="3">
    <source>
        <dbReference type="SAM" id="MobiDB-lite"/>
    </source>
</evidence>
<feature type="compositionally biased region" description="Low complexity" evidence="3">
    <location>
        <begin position="1332"/>
        <end position="1345"/>
    </location>
</feature>
<feature type="region of interest" description="Disordered" evidence="3">
    <location>
        <begin position="1249"/>
        <end position="1378"/>
    </location>
</feature>
<feature type="region of interest" description="Disordered" evidence="3">
    <location>
        <begin position="1083"/>
        <end position="1147"/>
    </location>
</feature>
<name>L5JQP0_PTEAL</name>
<protein>
    <submittedName>
        <fullName evidence="5">Protein AHNAK2</fullName>
    </submittedName>
</protein>
<feature type="compositionally biased region" description="Low complexity" evidence="3">
    <location>
        <begin position="1541"/>
        <end position="1553"/>
    </location>
</feature>
<sequence>MSPRGLQFLQCSRLTGVLPAPGPPRVPRPSSLECPRPDEVAFAPLRPSGTVCPALLLGVAQPLRPSATSPALLLGVARAPSLLRVSRNLCRVLDVPCRLLQQLWTPASPRVSGRQLQPEEPDAESEEERSVTEGPVDEIIRPRPQGSSPVYECAAEGPGFGLPEDTAGRQAPSGRRRSWWKRQSGDPQAFSRMSHPEEATEVTLKTEVEAGASGYSVAGGGGQGIFVKQVLKGSSAAKLFSLREGDQLLSATVFFDNIKYEDALKILQYSEPYKVQFKLKRKLPAPGDVERAARGAQGTPGHTDTQDTGVADGSTDTPVRTTDTDGDQEKLLSRPGEGRGRRPQRERLSWPKFQTIKKKHGPGPRRSHSSSEAYERGKAPAASPTSSDTEAQLAAGEQGRKAGSQRRRRVLNLGFRLGAGKGPSLAGRPGGGAPGGGVWAGVLQEEGTRDDSRWDTGAAAHVGTEERREGLPDQGAEAPGASGLSTEGVLGRGADVAPRRRRRTQEGTVLEEGVSQGKPGAGPAPGQGMGDRTEGVQARETGGAVPCLQDTPVEGHMHGHQPDFRVRILDLKVPRFGISKETALAEEGEMPTPQEGPGPERPAARAAEQRDLSTDVRPDTATAVQGPHRQRAGAGKDAEGQGKALRGEAEDVEGKPQKVTMLRTRTEVLGWAPGQDARGGAEERGQRTEVEGKRHRHVTAIHLLMESEDRRGRDVTAHEGPPTITQDRGQGPGVDAEITLKDEGLTTRDSGFTILRFQMPSAELELAGPELDVALPEGEAMPGEMKGKSEEARFKIHLPKMQMPSIKVPKVDIKGPQGAKGELAAPDVDVTLPSVEVDMQAPGAKLEGDLAVGDKEVAARDSKFKMPKFKMPSFGASAPGKSIEASVDVSLPSAHADVKTGDLSMELPAADVALKAGELGVKLPEGHVPEGELQGPAAGAGLKGHLPKMHMPSLKMPKLDIQGPQVDIKGPKLDLKGAKGELAAPDVDVTLPSVEVDMQVPGAKLEGDLAVGDKEVAARDSKFKIPKVKMPLFRSSSHKASWVLPDVQHPDKGAVAPHVLDPTQSAVVLVDYCPSTVHRDDRVPFENVEEESSVRKPDFQVSSALSPPGQSAGLSTPDMGPAVHLPGPSSATPSQVGWPGSPSDGLLVISPHAESSALPSSEGVTLTKYQMTFPRTTVVPELSQGALPESPGGAHPARSECSTGVPFWETVPLSQPDGYPGPVEHLLSTSYGRVTFPKFYQPKFRVSVPEGADAEREPRDLADALPPPSPALQGLASSAEEAPVSPRPGPELPSTGVSVPEGSEGPVGPAWTAAVAPGGCPAEHTDREGKGSSLRMPRLRLPSFRRSPKKAVEPKGAPGHGLVVDDGPAGAGTEVQVPEMDVHVDVTTAEEGAESRVKTPGFVVPKLALPTVGASTGGPGLPQGDPAAALSHPSTAGASQATPSAGGAVAGARAAEGVPEGASSDLCLPEVHLSSVSFVHADRRPAKVQVQVSQSAGGLPPTTHDLSLEAGSKGRGLGDGSVSQPGGEATDPSAEEPLPAPGQAARAAVPAPAGSMEGDPAPGSETAGSHEGWFRMPSLGLSSFWRSSKEKGEARGAAQRHAAVTSAPGQQEVPAAASGQGLQVPGSEAEAAVTPQPPEAEAEAEVDVAGVARRTLDSKRLTLHLPPAGGSAGDLPTSDVRLRPGEGSLPIQTPRGRLPETQAPPGEAGQTSAQGGQRPEGPCAPPEGPLTLKASRTHAPSPIAIVDLRQPWGDSALTVTFPKLKVPRFTFLAPGPEAGAAVFTPSVGAVWGPDSSLDPALREGCPGGWGAGDPGEQPVVHDLSPEAPPISKVRVHIQGARVESQEVTIRSRVTAGVVGLSGSQALSAQGVQASEAPVSATPTPSSAFSLLKRQPDPPAQARGPSVALGSPPPDGFQEAPQLVTLGADPGAGEPFEMIPSSLSTPGPQTLAGTPFADGCSDEEPAEILEFPPEDGGDSAPPPAAEDRAAKGKPDSRRSGLFRFWPPNIGFSSSAGDAPAAGPPEKQEKAGWFRLPKLGFSSSPPKKSDSAEHEAGLAGRKLQEEAVTFFDARESFSPEDEARGAEQGSGGRESQ</sequence>
<feature type="region of interest" description="Disordered" evidence="3">
    <location>
        <begin position="285"/>
        <end position="539"/>
    </location>
</feature>
<feature type="domain" description="PDZ" evidence="4">
    <location>
        <begin position="201"/>
        <end position="268"/>
    </location>
</feature>
<feature type="region of interest" description="Disordered" evidence="3">
    <location>
        <begin position="711"/>
        <end position="734"/>
    </location>
</feature>
<feature type="compositionally biased region" description="Polar residues" evidence="3">
    <location>
        <begin position="1100"/>
        <end position="1114"/>
    </location>
</feature>
<dbReference type="SUPFAM" id="SSF50156">
    <property type="entry name" value="PDZ domain-like"/>
    <property type="match status" value="1"/>
</dbReference>
<dbReference type="Proteomes" id="UP000010552">
    <property type="component" value="Unassembled WGS sequence"/>
</dbReference>
<dbReference type="InterPro" id="IPR052082">
    <property type="entry name" value="Myelin_sheath_structural"/>
</dbReference>
<comment type="subcellular location">
    <subcellularLocation>
        <location evidence="1">Nucleus</location>
    </subcellularLocation>
</comment>
<evidence type="ECO:0000259" key="4">
    <source>
        <dbReference type="PROSITE" id="PS50106"/>
    </source>
</evidence>
<keyword evidence="2" id="KW-0539">Nucleus</keyword>
<dbReference type="PANTHER" id="PTHR23348">
    <property type="entry name" value="PERIAXIN/AHNAK"/>
    <property type="match status" value="1"/>
</dbReference>
<feature type="compositionally biased region" description="Basic and acidic residues" evidence="3">
    <location>
        <begin position="1984"/>
        <end position="1997"/>
    </location>
</feature>
<proteinExistence type="predicted"/>
<feature type="compositionally biased region" description="Polar residues" evidence="3">
    <location>
        <begin position="300"/>
        <end position="321"/>
    </location>
</feature>
<feature type="region of interest" description="Disordered" evidence="3">
    <location>
        <begin position="109"/>
        <end position="198"/>
    </location>
</feature>
<feature type="region of interest" description="Disordered" evidence="3">
    <location>
        <begin position="672"/>
        <end position="693"/>
    </location>
</feature>
<dbReference type="eggNOG" id="ENOG502R1NR">
    <property type="taxonomic scope" value="Eukaryota"/>
</dbReference>
<feature type="region of interest" description="Disordered" evidence="3">
    <location>
        <begin position="1485"/>
        <end position="1737"/>
    </location>
</feature>
<keyword evidence="6" id="KW-1185">Reference proteome</keyword>
<feature type="compositionally biased region" description="Basic and acidic residues" evidence="3">
    <location>
        <begin position="327"/>
        <end position="349"/>
    </location>
</feature>
<feature type="compositionally biased region" description="Polar residues" evidence="3">
    <location>
        <begin position="1432"/>
        <end position="1443"/>
    </location>
</feature>
<dbReference type="SMART" id="SM00228">
    <property type="entry name" value="PDZ"/>
    <property type="match status" value="1"/>
</dbReference>
<dbReference type="InParanoid" id="L5JQP0"/>
<dbReference type="STRING" id="9402.L5JQP0"/>
<feature type="region of interest" description="Disordered" evidence="3">
    <location>
        <begin position="1874"/>
        <end position="2094"/>
    </location>
</feature>
<feature type="compositionally biased region" description="Basic and acidic residues" evidence="3">
    <location>
        <begin position="2045"/>
        <end position="2054"/>
    </location>
</feature>
<feature type="compositionally biased region" description="Basic and acidic residues" evidence="3">
    <location>
        <begin position="634"/>
        <end position="655"/>
    </location>
</feature>
<feature type="compositionally biased region" description="Basic and acidic residues" evidence="3">
    <location>
        <begin position="2070"/>
        <end position="2083"/>
    </location>
</feature>
<feature type="region of interest" description="Disordered" evidence="3">
    <location>
        <begin position="1804"/>
        <end position="1827"/>
    </location>
</feature>
<reference evidence="6" key="1">
    <citation type="journal article" date="2013" name="Science">
        <title>Comparative analysis of bat genomes provides insight into the evolution of flight and immunity.</title>
        <authorList>
            <person name="Zhang G."/>
            <person name="Cowled C."/>
            <person name="Shi Z."/>
            <person name="Huang Z."/>
            <person name="Bishop-Lilly K.A."/>
            <person name="Fang X."/>
            <person name="Wynne J.W."/>
            <person name="Xiong Z."/>
            <person name="Baker M.L."/>
            <person name="Zhao W."/>
            <person name="Tachedjian M."/>
            <person name="Zhu Y."/>
            <person name="Zhou P."/>
            <person name="Jiang X."/>
            <person name="Ng J."/>
            <person name="Yang L."/>
            <person name="Wu L."/>
            <person name="Xiao J."/>
            <person name="Feng Y."/>
            <person name="Chen Y."/>
            <person name="Sun X."/>
            <person name="Zhang Y."/>
            <person name="Marsh G.A."/>
            <person name="Crameri G."/>
            <person name="Broder C.C."/>
            <person name="Frey K.G."/>
            <person name="Wang L.F."/>
            <person name="Wang J."/>
        </authorList>
    </citation>
    <scope>NUCLEOTIDE SEQUENCE [LARGE SCALE GENOMIC DNA]</scope>
</reference>
<evidence type="ECO:0000313" key="6">
    <source>
        <dbReference type="Proteomes" id="UP000010552"/>
    </source>
</evidence>
<organism evidence="5 6">
    <name type="scientific">Pteropus alecto</name>
    <name type="common">Black flying fox</name>
    <dbReference type="NCBI Taxonomy" id="9402"/>
    <lineage>
        <taxon>Eukaryota</taxon>
        <taxon>Metazoa</taxon>
        <taxon>Chordata</taxon>
        <taxon>Craniata</taxon>
        <taxon>Vertebrata</taxon>
        <taxon>Euteleostomi</taxon>
        <taxon>Mammalia</taxon>
        <taxon>Eutheria</taxon>
        <taxon>Laurasiatheria</taxon>
        <taxon>Chiroptera</taxon>
        <taxon>Yinpterochiroptera</taxon>
        <taxon>Pteropodoidea</taxon>
        <taxon>Pteropodidae</taxon>
        <taxon>Pteropodinae</taxon>
        <taxon>Pteropus</taxon>
    </lineage>
</organism>
<feature type="compositionally biased region" description="Basic and acidic residues" evidence="3">
    <location>
        <begin position="679"/>
        <end position="692"/>
    </location>
</feature>
<dbReference type="PROSITE" id="PS50106">
    <property type="entry name" value="PDZ"/>
    <property type="match status" value="1"/>
</dbReference>
<feature type="region of interest" description="Disordered" evidence="3">
    <location>
        <begin position="581"/>
        <end position="655"/>
    </location>
</feature>
<dbReference type="PANTHER" id="PTHR23348:SF37">
    <property type="entry name" value="PROTEIN AHNAK2"/>
    <property type="match status" value="1"/>
</dbReference>
<dbReference type="FunFam" id="2.30.42.10:FF:000225">
    <property type="entry name" value="AHNAK2 isoform 1"/>
    <property type="match status" value="1"/>
</dbReference>
<feature type="compositionally biased region" description="Gly residues" evidence="3">
    <location>
        <begin position="519"/>
        <end position="529"/>
    </location>
</feature>
<dbReference type="Gene3D" id="2.30.42.10">
    <property type="match status" value="1"/>
</dbReference>
<feature type="compositionally biased region" description="Low complexity" evidence="3">
    <location>
        <begin position="1445"/>
        <end position="1462"/>
    </location>
</feature>
<feature type="compositionally biased region" description="Polar residues" evidence="3">
    <location>
        <begin position="1940"/>
        <end position="1951"/>
    </location>
</feature>
<feature type="compositionally biased region" description="Low complexity" evidence="3">
    <location>
        <begin position="2009"/>
        <end position="2023"/>
    </location>
</feature>
<dbReference type="InterPro" id="IPR001478">
    <property type="entry name" value="PDZ"/>
</dbReference>
<feature type="compositionally biased region" description="Gly residues" evidence="3">
    <location>
        <begin position="428"/>
        <end position="439"/>
    </location>
</feature>
<evidence type="ECO:0000256" key="2">
    <source>
        <dbReference type="ARBA" id="ARBA00023242"/>
    </source>
</evidence>